<dbReference type="GO" id="GO:0004527">
    <property type="term" value="F:exonuclease activity"/>
    <property type="evidence" value="ECO:0007669"/>
    <property type="project" value="UniProtKB-KW"/>
</dbReference>
<accession>A0A839ILB0</accession>
<gene>
    <name evidence="3" type="ORF">H4O21_03875</name>
</gene>
<dbReference type="Pfam" id="PF03372">
    <property type="entry name" value="Exo_endo_phos"/>
    <property type="match status" value="1"/>
</dbReference>
<dbReference type="AlphaFoldDB" id="A0A839ILB0"/>
<feature type="compositionally biased region" description="Low complexity" evidence="1">
    <location>
        <begin position="84"/>
        <end position="100"/>
    </location>
</feature>
<keyword evidence="4" id="KW-1185">Reference proteome</keyword>
<evidence type="ECO:0000313" key="4">
    <source>
        <dbReference type="Proteomes" id="UP000565262"/>
    </source>
</evidence>
<keyword evidence="3" id="KW-0255">Endonuclease</keyword>
<organism evidence="3 4">
    <name type="scientific">Oceanospirillum sediminis</name>
    <dbReference type="NCBI Taxonomy" id="2760088"/>
    <lineage>
        <taxon>Bacteria</taxon>
        <taxon>Pseudomonadati</taxon>
        <taxon>Pseudomonadota</taxon>
        <taxon>Gammaproteobacteria</taxon>
        <taxon>Oceanospirillales</taxon>
        <taxon>Oceanospirillaceae</taxon>
        <taxon>Oceanospirillum</taxon>
    </lineage>
</organism>
<dbReference type="Gene3D" id="3.60.10.10">
    <property type="entry name" value="Endonuclease/exonuclease/phosphatase"/>
    <property type="match status" value="1"/>
</dbReference>
<dbReference type="SUPFAM" id="SSF56219">
    <property type="entry name" value="DNase I-like"/>
    <property type="match status" value="1"/>
</dbReference>
<dbReference type="InterPro" id="IPR005135">
    <property type="entry name" value="Endo/exonuclease/phosphatase"/>
</dbReference>
<feature type="region of interest" description="Disordered" evidence="1">
    <location>
        <begin position="78"/>
        <end position="100"/>
    </location>
</feature>
<proteinExistence type="predicted"/>
<reference evidence="3 4" key="1">
    <citation type="submission" date="2020-08" db="EMBL/GenBank/DDBJ databases">
        <title>Oceanospirillum sp. nov. isolated from marine sediment.</title>
        <authorList>
            <person name="Ji X."/>
        </authorList>
    </citation>
    <scope>NUCLEOTIDE SEQUENCE [LARGE SCALE GENOMIC DNA]</scope>
    <source>
        <strain evidence="3 4">D5</strain>
    </source>
</reference>
<keyword evidence="3" id="KW-0378">Hydrolase</keyword>
<evidence type="ECO:0000313" key="3">
    <source>
        <dbReference type="EMBL" id="MBB1485748.1"/>
    </source>
</evidence>
<dbReference type="EMBL" id="JACJFM010000003">
    <property type="protein sequence ID" value="MBB1485748.1"/>
    <property type="molecule type" value="Genomic_DNA"/>
</dbReference>
<comment type="caution">
    <text evidence="3">The sequence shown here is derived from an EMBL/GenBank/DDBJ whole genome shotgun (WGS) entry which is preliminary data.</text>
</comment>
<dbReference type="InterPro" id="IPR036691">
    <property type="entry name" value="Endo/exonu/phosph_ase_sf"/>
</dbReference>
<evidence type="ECO:0000259" key="2">
    <source>
        <dbReference type="Pfam" id="PF03372"/>
    </source>
</evidence>
<sequence length="310" mass="34909">MQVVSWNIQATLGCDGVFSVQRIVDTLKQWPQADVICLQEVARFFPEHGHNDQLALFCQAFPEYSPVWGAALSWPLAEAPPPSDQTTTSDQTSTSDQTAATALPVRREFGNLTLVRSEKLADYRVHVLPSPALDGIWQMPRCAVETLVCYQNEDGSDGVVRIINTHLAFHHQGERRQQIDALNQIRYQAELKRESEPARDTHGCYLPAPETAEVLLCGDLNLAVEGEDYDWLTNDLGWHDCWAMLNEETPHLPTCGCHDHKQWPEGEHCRDFFLCNTEFLMNRALSIKNLVVDTQTDASDHQPLCLTLSA</sequence>
<feature type="domain" description="Endonuclease/exonuclease/phosphatase" evidence="2">
    <location>
        <begin position="4"/>
        <end position="301"/>
    </location>
</feature>
<name>A0A839ILB0_9GAMM</name>
<dbReference type="Proteomes" id="UP000565262">
    <property type="component" value="Unassembled WGS sequence"/>
</dbReference>
<evidence type="ECO:0000256" key="1">
    <source>
        <dbReference type="SAM" id="MobiDB-lite"/>
    </source>
</evidence>
<keyword evidence="3" id="KW-0269">Exonuclease</keyword>
<dbReference type="RefSeq" id="WP_182807530.1">
    <property type="nucleotide sequence ID" value="NZ_JACJFM010000003.1"/>
</dbReference>
<dbReference type="GO" id="GO:0004519">
    <property type="term" value="F:endonuclease activity"/>
    <property type="evidence" value="ECO:0007669"/>
    <property type="project" value="UniProtKB-KW"/>
</dbReference>
<protein>
    <submittedName>
        <fullName evidence="3">Endonuclease/exonuclease/phosphatase family protein</fullName>
    </submittedName>
</protein>
<keyword evidence="3" id="KW-0540">Nuclease</keyword>